<dbReference type="GO" id="GO:0008270">
    <property type="term" value="F:zinc ion binding"/>
    <property type="evidence" value="ECO:0007669"/>
    <property type="project" value="UniProtKB-KW"/>
</dbReference>
<organism evidence="15">
    <name type="scientific">Medioppia subpectinata</name>
    <dbReference type="NCBI Taxonomy" id="1979941"/>
    <lineage>
        <taxon>Eukaryota</taxon>
        <taxon>Metazoa</taxon>
        <taxon>Ecdysozoa</taxon>
        <taxon>Arthropoda</taxon>
        <taxon>Chelicerata</taxon>
        <taxon>Arachnida</taxon>
        <taxon>Acari</taxon>
        <taxon>Acariformes</taxon>
        <taxon>Sarcoptiformes</taxon>
        <taxon>Oribatida</taxon>
        <taxon>Brachypylina</taxon>
        <taxon>Oppioidea</taxon>
        <taxon>Oppiidae</taxon>
        <taxon>Medioppia</taxon>
    </lineage>
</organism>
<dbReference type="InterPro" id="IPR024084">
    <property type="entry name" value="IsoPropMal-DH-like_dom"/>
</dbReference>
<dbReference type="FunFam" id="2.60.120.920:FF:000005">
    <property type="entry name" value="Putative E3 ubiquitin-protein ligase NEURL1B"/>
    <property type="match status" value="2"/>
</dbReference>
<dbReference type="GO" id="GO:0005739">
    <property type="term" value="C:mitochondrion"/>
    <property type="evidence" value="ECO:0007669"/>
    <property type="project" value="UniProtKB-SubCell"/>
</dbReference>
<dbReference type="InterPro" id="IPR013083">
    <property type="entry name" value="Znf_RING/FYVE/PHD"/>
</dbReference>
<protein>
    <recommendedName>
        <fullName evidence="11">Isocitrate dehydrogenase [NAD] subunit, mitochondrial</fullName>
    </recommendedName>
</protein>
<keyword evidence="16" id="KW-1185">Reference proteome</keyword>
<evidence type="ECO:0000256" key="10">
    <source>
        <dbReference type="PROSITE-ProRule" id="PRU00175"/>
    </source>
</evidence>
<dbReference type="Pfam" id="PF00180">
    <property type="entry name" value="Iso_dh"/>
    <property type="match status" value="1"/>
</dbReference>
<dbReference type="InterPro" id="IPR004434">
    <property type="entry name" value="Isocitrate_DH_NAD"/>
</dbReference>
<feature type="domain" description="NHR" evidence="14">
    <location>
        <begin position="220"/>
        <end position="375"/>
    </location>
</feature>
<dbReference type="GO" id="GO:0016616">
    <property type="term" value="F:oxidoreductase activity, acting on the CH-OH group of donors, NAD or NADP as acceptor"/>
    <property type="evidence" value="ECO:0007669"/>
    <property type="project" value="InterPro"/>
</dbReference>
<dbReference type="Pfam" id="PF07177">
    <property type="entry name" value="Neuralized"/>
    <property type="match status" value="2"/>
</dbReference>
<dbReference type="InterPro" id="IPR043136">
    <property type="entry name" value="B30.2/SPRY_sf"/>
</dbReference>
<evidence type="ECO:0000256" key="12">
    <source>
        <dbReference type="SAM" id="MobiDB-lite"/>
    </source>
</evidence>
<keyword evidence="7" id="KW-0862">Zinc</keyword>
<evidence type="ECO:0000256" key="9">
    <source>
        <dbReference type="ARBA" id="ARBA00023128"/>
    </source>
</evidence>
<dbReference type="PANTHER" id="PTHR11835">
    <property type="entry name" value="DECARBOXYLATING DEHYDROGENASES-ISOCITRATE, ISOPROPYLMALATE, TARTRATE"/>
    <property type="match status" value="1"/>
</dbReference>
<dbReference type="OrthoDB" id="6078042at2759"/>
<evidence type="ECO:0000259" key="14">
    <source>
        <dbReference type="PROSITE" id="PS51065"/>
    </source>
</evidence>
<dbReference type="Pfam" id="PF13920">
    <property type="entry name" value="zf-C3HC4_3"/>
    <property type="match status" value="1"/>
</dbReference>
<evidence type="ECO:0000313" key="16">
    <source>
        <dbReference type="Proteomes" id="UP000759131"/>
    </source>
</evidence>
<feature type="region of interest" description="Disordered" evidence="12">
    <location>
        <begin position="388"/>
        <end position="409"/>
    </location>
</feature>
<evidence type="ECO:0000256" key="6">
    <source>
        <dbReference type="ARBA" id="ARBA00022771"/>
    </source>
</evidence>
<reference evidence="15" key="1">
    <citation type="submission" date="2020-11" db="EMBL/GenBank/DDBJ databases">
        <authorList>
            <person name="Tran Van P."/>
        </authorList>
    </citation>
    <scope>NUCLEOTIDE SEQUENCE</scope>
</reference>
<sequence length="952" mass="105771">MACSPKLRRPANSGTNNLPPILFHSIHGENVRLSADSTVAQRNDSFCKGICFSNRAIRVNEKVCIKFTDISQSWSGAIRFGFTSNDPINYCRSSLPKYACPDLTNKPGNWAKALGERFAVRDYVLFFYVSETGDVHYGINGEDRGVFFSGVSTNCPLWALIDIYGNTVGIESVDPRQQVVNCRRNSSEVENIIPSLSTIDINRENREPLPQVYRDANFQSLPFNKTKGCNIRLSNDRCIAERNNSHYCQGYVFAERPLRLGQKLVLQVLQTDELYAGSLAFGLTTCDPSTINSNDLPEDPHQLLDRSEYWVVIKDVANAPQAGDELAFKMTESGEVQMTKNRQPVQTLMHVDSTQRMWPFFDLYGSTIKVKVLGTSDNETPENVRNSAQVMNSRNSQQTSRPITTQNNGLTVRLTPNSSSSPKLNNTANSNSEPLNAIGNECNVCYEQPINSVLYMCGHVCMCYECAVKQWRGPGQCPICRAVIRDVIRTLAGTYISRGVSVVRVNTNQFGRALVCGQRSAPQIARHLSQQASEPLSQDESKLKCTLIPGDGVGPELMASVKEVFGAIGVPIEFEELFLSEIYPSLSVTVDAVIDSLQRNGIALKGILSTPFSSTAGELQSLNMKIRRQLDLFANVVHIKSFPGIKSRYENLDFFVIREQTEGEYSALEHESVPGVIECLKIVTEEKSKRIAKFAFDYATKHNRKKVTVVHKANIMKLGDGLFLNTCKDISQMYPNIEFEQMIIDNTCMQLVSHPNRFDVMVMPNLYGNIIDNLASGLVGGAGMVPGASYSEDCVLYEPGARHTFGEAVGKNIANPTAMLLCSVKMLRHVNLHEYANQIQAALEKVIASGKVRTRDLGGYASNTDFTHAVIAIIKYVFEFVLTFSGLIGAKVRSHLKSFGRNGRTGLYLPRPVPYSHQMQSLCEFTGGRGVEEVLFVSVDQYRDANQFLFAQ</sequence>
<evidence type="ECO:0000256" key="5">
    <source>
        <dbReference type="ARBA" id="ARBA00022737"/>
    </source>
</evidence>
<dbReference type="SMART" id="SM00184">
    <property type="entry name" value="RING"/>
    <property type="match status" value="1"/>
</dbReference>
<dbReference type="NCBIfam" id="TIGR00175">
    <property type="entry name" value="mito_nad_idh"/>
    <property type="match status" value="1"/>
</dbReference>
<evidence type="ECO:0000256" key="7">
    <source>
        <dbReference type="ARBA" id="ARBA00022833"/>
    </source>
</evidence>
<keyword evidence="8 11" id="KW-0809">Transit peptide</keyword>
<dbReference type="AlphaFoldDB" id="A0A7R9KB49"/>
<dbReference type="InterPro" id="IPR001841">
    <property type="entry name" value="Znf_RING"/>
</dbReference>
<name>A0A7R9KB49_9ACAR</name>
<dbReference type="SMART" id="SM00588">
    <property type="entry name" value="NEUZ"/>
    <property type="match status" value="2"/>
</dbReference>
<dbReference type="EMBL" id="CAJPIZ010000052">
    <property type="protein sequence ID" value="CAG2100208.1"/>
    <property type="molecule type" value="Genomic_DNA"/>
</dbReference>
<dbReference type="FunFam" id="3.40.718.10:FF:000001">
    <property type="entry name" value="Isocitrate dehydrogenase [NAD] subunit, mitochondrial"/>
    <property type="match status" value="1"/>
</dbReference>
<evidence type="ECO:0000256" key="3">
    <source>
        <dbReference type="ARBA" id="ARBA00022532"/>
    </source>
</evidence>
<dbReference type="SUPFAM" id="SSF57850">
    <property type="entry name" value="RING/U-box"/>
    <property type="match status" value="1"/>
</dbReference>
<evidence type="ECO:0000313" key="15">
    <source>
        <dbReference type="EMBL" id="CAD7619778.1"/>
    </source>
</evidence>
<dbReference type="CDD" id="cd16647">
    <property type="entry name" value="mRING-HC-C3HC5_NEU1"/>
    <property type="match status" value="1"/>
</dbReference>
<dbReference type="SMART" id="SM01329">
    <property type="entry name" value="Iso_dh"/>
    <property type="match status" value="1"/>
</dbReference>
<evidence type="ECO:0000259" key="13">
    <source>
        <dbReference type="PROSITE" id="PS50089"/>
    </source>
</evidence>
<proteinExistence type="inferred from homology"/>
<gene>
    <name evidence="15" type="ORF">OSB1V03_LOCUS277</name>
</gene>
<dbReference type="InterPro" id="IPR006573">
    <property type="entry name" value="NHR_dom"/>
</dbReference>
<dbReference type="EMBL" id="OC854627">
    <property type="protein sequence ID" value="CAD7619778.1"/>
    <property type="molecule type" value="Genomic_DNA"/>
</dbReference>
<keyword evidence="9 11" id="KW-0496">Mitochondrion</keyword>
<keyword evidence="6 10" id="KW-0863">Zinc-finger</keyword>
<evidence type="ECO:0000256" key="8">
    <source>
        <dbReference type="ARBA" id="ARBA00022946"/>
    </source>
</evidence>
<dbReference type="GO" id="GO:0006102">
    <property type="term" value="P:isocitrate metabolic process"/>
    <property type="evidence" value="ECO:0007669"/>
    <property type="project" value="TreeGrafter"/>
</dbReference>
<dbReference type="Gene3D" id="3.30.40.10">
    <property type="entry name" value="Zinc/RING finger domain, C3HC4 (zinc finger)"/>
    <property type="match status" value="1"/>
</dbReference>
<dbReference type="PROSITE" id="PS51065">
    <property type="entry name" value="NHR"/>
    <property type="match status" value="2"/>
</dbReference>
<comment type="subcellular location">
    <subcellularLocation>
        <location evidence="1 11">Mitochondrion</location>
    </subcellularLocation>
</comment>
<evidence type="ECO:0000256" key="4">
    <source>
        <dbReference type="ARBA" id="ARBA00022723"/>
    </source>
</evidence>
<keyword evidence="3 11" id="KW-0816">Tricarboxylic acid cycle</keyword>
<dbReference type="GO" id="GO:0000287">
    <property type="term" value="F:magnesium ion binding"/>
    <property type="evidence" value="ECO:0007669"/>
    <property type="project" value="UniProtKB-UniRule"/>
</dbReference>
<dbReference type="Proteomes" id="UP000759131">
    <property type="component" value="Unassembled WGS sequence"/>
</dbReference>
<keyword evidence="5" id="KW-0677">Repeat</keyword>
<dbReference type="Gene3D" id="3.40.718.10">
    <property type="entry name" value="Isopropylmalate Dehydrogenase"/>
    <property type="match status" value="1"/>
</dbReference>
<feature type="domain" description="RING-type" evidence="13">
    <location>
        <begin position="442"/>
        <end position="481"/>
    </location>
</feature>
<evidence type="ECO:0000256" key="2">
    <source>
        <dbReference type="ARBA" id="ARBA00007769"/>
    </source>
</evidence>
<dbReference type="InterPro" id="IPR019818">
    <property type="entry name" value="IsoCit/isopropylmalate_DH_CS"/>
</dbReference>
<dbReference type="PANTHER" id="PTHR11835:SF42">
    <property type="entry name" value="ISOCITRATE DEHYDROGENASE [NAD] SUBUNIT BETA, MITOCHONDRIAL"/>
    <property type="match status" value="1"/>
</dbReference>
<dbReference type="GO" id="GO:0051287">
    <property type="term" value="F:NAD binding"/>
    <property type="evidence" value="ECO:0007669"/>
    <property type="project" value="UniProtKB-UniRule"/>
</dbReference>
<keyword evidence="4" id="KW-0479">Metal-binding</keyword>
<accession>A0A7R9KB49</accession>
<feature type="domain" description="NHR" evidence="14">
    <location>
        <begin position="20"/>
        <end position="175"/>
    </location>
</feature>
<dbReference type="PROSITE" id="PS00470">
    <property type="entry name" value="IDH_IMDH"/>
    <property type="match status" value="1"/>
</dbReference>
<evidence type="ECO:0000256" key="11">
    <source>
        <dbReference type="RuleBase" id="RU361266"/>
    </source>
</evidence>
<dbReference type="PROSITE" id="PS50089">
    <property type="entry name" value="ZF_RING_2"/>
    <property type="match status" value="1"/>
</dbReference>
<evidence type="ECO:0000256" key="1">
    <source>
        <dbReference type="ARBA" id="ARBA00004173"/>
    </source>
</evidence>
<dbReference type="Gene3D" id="2.60.120.920">
    <property type="match status" value="2"/>
</dbReference>
<comment type="similarity">
    <text evidence="2 11">Belongs to the isocitrate and isopropylmalate dehydrogenases family.</text>
</comment>
<dbReference type="SUPFAM" id="SSF53659">
    <property type="entry name" value="Isocitrate/Isopropylmalate dehydrogenase-like"/>
    <property type="match status" value="1"/>
</dbReference>
<dbReference type="GO" id="GO:0006099">
    <property type="term" value="P:tricarboxylic acid cycle"/>
    <property type="evidence" value="ECO:0007669"/>
    <property type="project" value="UniProtKB-UniRule"/>
</dbReference>